<dbReference type="SUPFAM" id="SSF52499">
    <property type="entry name" value="Isochorismatase-like hydrolases"/>
    <property type="match status" value="1"/>
</dbReference>
<accession>A0A4Y8PPS0</accession>
<sequence length="211" mass="22834">MTTTVQFSAPTPADPAEPLFDPSTTAIVVIDLQGWLGNNYAPYTAKEVIGRSAQLVQAFRRAGSFVALVRVTSSDFGDLPRPRLDHPLPPMTLTDGWDEIVPEIGVTATDHLVTKKQWSAFYGTDLDLQLRRRGIKTIVLCGIASGLGVDTTAREAFQLGYELVFAIDAMTGFSEAEHAHVRDVIFPRIGRIRETQAIAAVFGDAPAAPPA</sequence>
<dbReference type="PANTHER" id="PTHR43540">
    <property type="entry name" value="PEROXYUREIDOACRYLATE/UREIDOACRYLATE AMIDOHYDROLASE-RELATED"/>
    <property type="match status" value="1"/>
</dbReference>
<name>A0A4Y8PPS0_9BACL</name>
<dbReference type="Gene3D" id="3.40.50.850">
    <property type="entry name" value="Isochorismatase-like"/>
    <property type="match status" value="1"/>
</dbReference>
<reference evidence="4 5" key="1">
    <citation type="submission" date="2017-03" db="EMBL/GenBank/DDBJ databases">
        <title>Isolation of Levoglucosan Utilizing Bacteria.</title>
        <authorList>
            <person name="Arya A.S."/>
        </authorList>
    </citation>
    <scope>NUCLEOTIDE SEQUENCE [LARGE SCALE GENOMIC DNA]</scope>
    <source>
        <strain evidence="4 5">MEC069</strain>
    </source>
</reference>
<evidence type="ECO:0000256" key="1">
    <source>
        <dbReference type="ARBA" id="ARBA00006336"/>
    </source>
</evidence>
<gene>
    <name evidence="4" type="ORF">B5M42_24790</name>
</gene>
<protein>
    <submittedName>
        <fullName evidence="4">Hydrolase</fullName>
    </submittedName>
</protein>
<dbReference type="InterPro" id="IPR050272">
    <property type="entry name" value="Isochorismatase-like_hydrls"/>
</dbReference>
<dbReference type="CDD" id="cd00431">
    <property type="entry name" value="cysteine_hydrolases"/>
    <property type="match status" value="1"/>
</dbReference>
<keyword evidence="2 4" id="KW-0378">Hydrolase</keyword>
<dbReference type="Proteomes" id="UP000298246">
    <property type="component" value="Unassembled WGS sequence"/>
</dbReference>
<dbReference type="Pfam" id="PF00857">
    <property type="entry name" value="Isochorismatase"/>
    <property type="match status" value="1"/>
</dbReference>
<feature type="domain" description="Isochorismatase-like" evidence="3">
    <location>
        <begin position="25"/>
        <end position="195"/>
    </location>
</feature>
<dbReference type="PANTHER" id="PTHR43540:SF7">
    <property type="entry name" value="ISOCHORISMATASE FAMILY PROTEIN YECD"/>
    <property type="match status" value="1"/>
</dbReference>
<dbReference type="EMBL" id="MYFO01000080">
    <property type="protein sequence ID" value="TFE82598.1"/>
    <property type="molecule type" value="Genomic_DNA"/>
</dbReference>
<evidence type="ECO:0000313" key="4">
    <source>
        <dbReference type="EMBL" id="TFE82598.1"/>
    </source>
</evidence>
<dbReference type="OrthoDB" id="9796485at2"/>
<dbReference type="InterPro" id="IPR000868">
    <property type="entry name" value="Isochorismatase-like_dom"/>
</dbReference>
<dbReference type="InterPro" id="IPR036380">
    <property type="entry name" value="Isochorismatase-like_sf"/>
</dbReference>
<organism evidence="4 5">
    <name type="scientific">Paenibacillus athensensis</name>
    <dbReference type="NCBI Taxonomy" id="1967502"/>
    <lineage>
        <taxon>Bacteria</taxon>
        <taxon>Bacillati</taxon>
        <taxon>Bacillota</taxon>
        <taxon>Bacilli</taxon>
        <taxon>Bacillales</taxon>
        <taxon>Paenibacillaceae</taxon>
        <taxon>Paenibacillus</taxon>
    </lineage>
</organism>
<proteinExistence type="inferred from homology"/>
<evidence type="ECO:0000256" key="2">
    <source>
        <dbReference type="ARBA" id="ARBA00022801"/>
    </source>
</evidence>
<comment type="similarity">
    <text evidence="1">Belongs to the isochorismatase family.</text>
</comment>
<dbReference type="AlphaFoldDB" id="A0A4Y8PPS0"/>
<evidence type="ECO:0000259" key="3">
    <source>
        <dbReference type="Pfam" id="PF00857"/>
    </source>
</evidence>
<dbReference type="RefSeq" id="WP_134757822.1">
    <property type="nucleotide sequence ID" value="NZ_MYFO02000004.1"/>
</dbReference>
<comment type="caution">
    <text evidence="4">The sequence shown here is derived from an EMBL/GenBank/DDBJ whole genome shotgun (WGS) entry which is preliminary data.</text>
</comment>
<dbReference type="GO" id="GO:0016787">
    <property type="term" value="F:hydrolase activity"/>
    <property type="evidence" value="ECO:0007669"/>
    <property type="project" value="UniProtKB-KW"/>
</dbReference>
<evidence type="ECO:0000313" key="5">
    <source>
        <dbReference type="Proteomes" id="UP000298246"/>
    </source>
</evidence>
<keyword evidence="5" id="KW-1185">Reference proteome</keyword>